<dbReference type="KEGG" id="pfer:IRI77_28165"/>
<organism evidence="1 2">
    <name type="scientific">Paludibaculum fermentans</name>
    <dbReference type="NCBI Taxonomy" id="1473598"/>
    <lineage>
        <taxon>Bacteria</taxon>
        <taxon>Pseudomonadati</taxon>
        <taxon>Acidobacteriota</taxon>
        <taxon>Terriglobia</taxon>
        <taxon>Bryobacterales</taxon>
        <taxon>Bryobacteraceae</taxon>
        <taxon>Paludibaculum</taxon>
    </lineage>
</organism>
<sequence length="515" mass="56288">MRRHFVWILGLMGCGLLYGADWPTDGGNPQRTAWQQDEKILTKDNVKNLKVLWKLKLDNVPQEMHSLFAPMIVENVPTPSGPKEIGIVGGISDNIYAIDVKTGKLLWQKHFEYPEPERRGRPGDPLCPPGMTAAPTVGPAAANGARTLYALAGDGKLHSLSVGDGEEVAPPFPFGYPNGKHYSLNLWNDILFTSTSQGCAGNPNQMWAVNLKDPEHKVMVAHPKSGGLWGRSGVAIDSTGTAWAPTGDGRYDAANEVYGNGLIGAKVTGGELKIRDWFEPSNWVWLQKRDLDMQVTPAIFDYKGRELMVTGSKECRVYLLDTRSAGGENHMVPMFRTPLLCNEEVDFQSAGIWGSMASWLDDKGTRWALTPFWGPSHPNFKPPVSHGPVEHGAVVAFKVEEVNGKPQLTPAWMSRDMDQAEPPVIANGIVFAYGSGENTRQAYPDKGLADYSPLRIKASTHAVLYALDGQTGKELYNSGDEISSFVHFGALSVANGRVYLGSFDSVLYCFGLPGK</sequence>
<dbReference type="InterPro" id="IPR011047">
    <property type="entry name" value="Quinoprotein_ADH-like_sf"/>
</dbReference>
<dbReference type="PANTHER" id="PTHR34512">
    <property type="entry name" value="CELL SURFACE PROTEIN"/>
    <property type="match status" value="1"/>
</dbReference>
<accession>A0A7S7SK46</accession>
<dbReference type="SUPFAM" id="SSF50998">
    <property type="entry name" value="Quinoprotein alcohol dehydrogenase-like"/>
    <property type="match status" value="2"/>
</dbReference>
<dbReference type="InterPro" id="IPR015943">
    <property type="entry name" value="WD40/YVTN_repeat-like_dom_sf"/>
</dbReference>
<dbReference type="PANTHER" id="PTHR34512:SF30">
    <property type="entry name" value="OUTER MEMBRANE PROTEIN ASSEMBLY FACTOR BAMB"/>
    <property type="match status" value="1"/>
</dbReference>
<keyword evidence="2" id="KW-1185">Reference proteome</keyword>
<reference evidence="1 2" key="1">
    <citation type="submission" date="2020-10" db="EMBL/GenBank/DDBJ databases">
        <title>Complete genome sequence of Paludibaculum fermentans P105T, a facultatively anaerobic acidobacterium capable of dissimilatory Fe(III) reduction.</title>
        <authorList>
            <person name="Dedysh S.N."/>
            <person name="Beletsky A.V."/>
            <person name="Kulichevskaya I.S."/>
            <person name="Mardanov A.V."/>
            <person name="Ravin N.V."/>
        </authorList>
    </citation>
    <scope>NUCLEOTIDE SEQUENCE [LARGE SCALE GENOMIC DNA]</scope>
    <source>
        <strain evidence="1 2">P105</strain>
    </source>
</reference>
<name>A0A7S7SK46_PALFE</name>
<dbReference type="Proteomes" id="UP000593892">
    <property type="component" value="Chromosome"/>
</dbReference>
<dbReference type="AlphaFoldDB" id="A0A7S7SK46"/>
<dbReference type="RefSeq" id="WP_194448304.1">
    <property type="nucleotide sequence ID" value="NZ_CP063849.1"/>
</dbReference>
<evidence type="ECO:0000313" key="2">
    <source>
        <dbReference type="Proteomes" id="UP000593892"/>
    </source>
</evidence>
<dbReference type="Gene3D" id="2.130.10.10">
    <property type="entry name" value="YVTN repeat-like/Quinoprotein amine dehydrogenase"/>
    <property type="match status" value="2"/>
</dbReference>
<evidence type="ECO:0000313" key="1">
    <source>
        <dbReference type="EMBL" id="QOY86635.1"/>
    </source>
</evidence>
<dbReference type="EMBL" id="CP063849">
    <property type="protein sequence ID" value="QOY86635.1"/>
    <property type="molecule type" value="Genomic_DNA"/>
</dbReference>
<protein>
    <submittedName>
        <fullName evidence="1">Pyrrolo-quinoline quinone</fullName>
    </submittedName>
</protein>
<proteinExistence type="predicted"/>
<gene>
    <name evidence="1" type="ORF">IRI77_28165</name>
</gene>